<dbReference type="EMBL" id="CP003273">
    <property type="protein sequence ID" value="AGL03266.1"/>
    <property type="molecule type" value="Genomic_DNA"/>
</dbReference>
<organism evidence="5 6">
    <name type="scientific">Desulfoscipio gibsoniae DSM 7213</name>
    <dbReference type="NCBI Taxonomy" id="767817"/>
    <lineage>
        <taxon>Bacteria</taxon>
        <taxon>Bacillati</taxon>
        <taxon>Bacillota</taxon>
        <taxon>Clostridia</taxon>
        <taxon>Eubacteriales</taxon>
        <taxon>Desulfallaceae</taxon>
        <taxon>Desulfoscipio</taxon>
    </lineage>
</organism>
<evidence type="ECO:0000256" key="2">
    <source>
        <dbReference type="ARBA" id="ARBA00022598"/>
    </source>
</evidence>
<dbReference type="Gene3D" id="3.40.50.12780">
    <property type="entry name" value="N-terminal domain of ligase-like"/>
    <property type="match status" value="1"/>
</dbReference>
<proteinExistence type="inferred from homology"/>
<reference evidence="5 6" key="1">
    <citation type="submission" date="2012-01" db="EMBL/GenBank/DDBJ databases">
        <title>Complete sequence of Desulfotomaculum gibsoniae DSM 7213.</title>
        <authorList>
            <consortium name="US DOE Joint Genome Institute"/>
            <person name="Lucas S."/>
            <person name="Han J."/>
            <person name="Lapidus A."/>
            <person name="Cheng J.-F."/>
            <person name="Goodwin L."/>
            <person name="Pitluck S."/>
            <person name="Peters L."/>
            <person name="Ovchinnikova G."/>
            <person name="Teshima H."/>
            <person name="Detter J.C."/>
            <person name="Han C."/>
            <person name="Tapia R."/>
            <person name="Land M."/>
            <person name="Hauser L."/>
            <person name="Kyrpides N."/>
            <person name="Ivanova N."/>
            <person name="Pagani I."/>
            <person name="Parshina S."/>
            <person name="Plugge C."/>
            <person name="Muyzer G."/>
            <person name="Kuever J."/>
            <person name="Ivanova A."/>
            <person name="Nazina T."/>
            <person name="Klenk H.-P."/>
            <person name="Brambilla E."/>
            <person name="Spring S."/>
            <person name="Stams A.F."/>
            <person name="Woyke T."/>
        </authorList>
    </citation>
    <scope>NUCLEOTIDE SEQUENCE [LARGE SCALE GENOMIC DNA]</scope>
    <source>
        <strain evidence="5 6">DSM 7213</strain>
    </source>
</reference>
<dbReference type="Proteomes" id="UP000013520">
    <property type="component" value="Chromosome"/>
</dbReference>
<dbReference type="eggNOG" id="COG0318">
    <property type="taxonomic scope" value="Bacteria"/>
</dbReference>
<gene>
    <name evidence="5" type="ORF">Desgi_3986</name>
</gene>
<dbReference type="STRING" id="767817.Desgi_3986"/>
<name>R4KUG3_9FIRM</name>
<sequence length="563" mass="62754">MKLIIEANCLKGNGEETMYNKKSYAQSEGFIPAGMTAGDYLDQAVALAPNKTAIIFNDRQITYLQLYNLVNQLAESLLNLGIRHGDRVALLLPDGPEFIIASQAILKIGAVKVPLHINFRELELKFALLHSKARAIIMTSNIENFSFVDLIARLRSQFPTLEHVIVKGRTKAEMIPLRQLLAGDDDAKNLVEKYIHDHPVEPDDIAAIVYTSGTTGIPKGIVHTHNTIHRLAYSSNYMREVGDNEVWLGMLPLSSACGVIYVEPCPIISRSTLVLSESYAPEIVLKSIQQCKVTSPVGMPLFFIKILEHPNFFDYDITSVRNIYFCGAVAAKEILVELQNKFKCTLTITYGASEYGHATMTKLTDPLEVIHKISGKPIYGGVEVKIVNNNRRIVSHGEVGEIFVRSFGSALRYWRDPDRTESSFDECGWVRVHDLGFMDEQGNITVVGRTDDIIVRGGASIYPDEIESLLYAHPKVAEASIVGYPDYELGEKTCAFIIPKAGVTKITLEDIVSFLKNKIVGYKIPDKIKIVPSFPVTTSGIVQKYKLRETLTREVNGNIYRVK</sequence>
<dbReference type="InterPro" id="IPR025110">
    <property type="entry name" value="AMP-bd_C"/>
</dbReference>
<dbReference type="Gene3D" id="3.30.300.30">
    <property type="match status" value="1"/>
</dbReference>
<dbReference type="GO" id="GO:0006631">
    <property type="term" value="P:fatty acid metabolic process"/>
    <property type="evidence" value="ECO:0007669"/>
    <property type="project" value="TreeGrafter"/>
</dbReference>
<dbReference type="Pfam" id="PF13193">
    <property type="entry name" value="AMP-binding_C"/>
    <property type="match status" value="1"/>
</dbReference>
<dbReference type="GO" id="GO:0031956">
    <property type="term" value="F:medium-chain fatty acid-CoA ligase activity"/>
    <property type="evidence" value="ECO:0007669"/>
    <property type="project" value="TreeGrafter"/>
</dbReference>
<evidence type="ECO:0000313" key="5">
    <source>
        <dbReference type="EMBL" id="AGL03266.1"/>
    </source>
</evidence>
<comment type="similarity">
    <text evidence="1">Belongs to the ATP-dependent AMP-binding enzyme family.</text>
</comment>
<dbReference type="HOGENOM" id="CLU_000022_59_7_9"/>
<dbReference type="InterPro" id="IPR042099">
    <property type="entry name" value="ANL_N_sf"/>
</dbReference>
<dbReference type="InterPro" id="IPR020845">
    <property type="entry name" value="AMP-binding_CS"/>
</dbReference>
<dbReference type="InterPro" id="IPR000873">
    <property type="entry name" value="AMP-dep_synth/lig_dom"/>
</dbReference>
<dbReference type="KEGG" id="dgi:Desgi_3986"/>
<evidence type="ECO:0000256" key="1">
    <source>
        <dbReference type="ARBA" id="ARBA00006432"/>
    </source>
</evidence>
<keyword evidence="2 5" id="KW-0436">Ligase</keyword>
<dbReference type="PROSITE" id="PS00455">
    <property type="entry name" value="AMP_BINDING"/>
    <property type="match status" value="1"/>
</dbReference>
<feature type="domain" description="AMP-binding enzyme C-terminal" evidence="4">
    <location>
        <begin position="465"/>
        <end position="540"/>
    </location>
</feature>
<dbReference type="InterPro" id="IPR045851">
    <property type="entry name" value="AMP-bd_C_sf"/>
</dbReference>
<feature type="domain" description="AMP-dependent synthetase/ligase" evidence="3">
    <location>
        <begin position="42"/>
        <end position="414"/>
    </location>
</feature>
<evidence type="ECO:0000313" key="6">
    <source>
        <dbReference type="Proteomes" id="UP000013520"/>
    </source>
</evidence>
<dbReference type="PANTHER" id="PTHR43201:SF5">
    <property type="entry name" value="MEDIUM-CHAIN ACYL-COA LIGASE ACSF2, MITOCHONDRIAL"/>
    <property type="match status" value="1"/>
</dbReference>
<evidence type="ECO:0000259" key="3">
    <source>
        <dbReference type="Pfam" id="PF00501"/>
    </source>
</evidence>
<protein>
    <submittedName>
        <fullName evidence="5">Acyl-CoA synthetase (AMP-forming)/AMP-acid ligase II</fullName>
    </submittedName>
</protein>
<dbReference type="Pfam" id="PF00501">
    <property type="entry name" value="AMP-binding"/>
    <property type="match status" value="1"/>
</dbReference>
<evidence type="ECO:0000259" key="4">
    <source>
        <dbReference type="Pfam" id="PF13193"/>
    </source>
</evidence>
<dbReference type="AlphaFoldDB" id="R4KUG3"/>
<accession>R4KUG3</accession>
<dbReference type="SUPFAM" id="SSF56801">
    <property type="entry name" value="Acetyl-CoA synthetase-like"/>
    <property type="match status" value="1"/>
</dbReference>
<keyword evidence="6" id="KW-1185">Reference proteome</keyword>
<dbReference type="PANTHER" id="PTHR43201">
    <property type="entry name" value="ACYL-COA SYNTHETASE"/>
    <property type="match status" value="1"/>
</dbReference>